<dbReference type="WBParaSite" id="Hba_14076">
    <property type="protein sequence ID" value="Hba_14076"/>
    <property type="gene ID" value="Hba_14076"/>
</dbReference>
<proteinExistence type="predicted"/>
<dbReference type="AlphaFoldDB" id="A0A1I7X9G9"/>
<evidence type="ECO:0000313" key="2">
    <source>
        <dbReference type="WBParaSite" id="Hba_14076"/>
    </source>
</evidence>
<name>A0A1I7X9G9_HETBA</name>
<protein>
    <submittedName>
        <fullName evidence="2">MSP domain-containing protein</fullName>
    </submittedName>
</protein>
<dbReference type="Proteomes" id="UP000095283">
    <property type="component" value="Unplaced"/>
</dbReference>
<organism evidence="1 2">
    <name type="scientific">Heterorhabditis bacteriophora</name>
    <name type="common">Entomopathogenic nematode worm</name>
    <dbReference type="NCBI Taxonomy" id="37862"/>
    <lineage>
        <taxon>Eukaryota</taxon>
        <taxon>Metazoa</taxon>
        <taxon>Ecdysozoa</taxon>
        <taxon>Nematoda</taxon>
        <taxon>Chromadorea</taxon>
        <taxon>Rhabditida</taxon>
        <taxon>Rhabditina</taxon>
        <taxon>Rhabditomorpha</taxon>
        <taxon>Strongyloidea</taxon>
        <taxon>Heterorhabditidae</taxon>
        <taxon>Heterorhabditis</taxon>
    </lineage>
</organism>
<evidence type="ECO:0000313" key="1">
    <source>
        <dbReference type="Proteomes" id="UP000095283"/>
    </source>
</evidence>
<keyword evidence="1" id="KW-1185">Reference proteome</keyword>
<accession>A0A1I7X9G9</accession>
<sequence>MISSIVPLAITNGPFDKSSSSQNKERRFAIINPSNIVILFDATLGKIFSIVQNETEKVLVVKVTLSNDKKAYYGF</sequence>
<reference evidence="2" key="1">
    <citation type="submission" date="2016-11" db="UniProtKB">
        <authorList>
            <consortium name="WormBaseParasite"/>
        </authorList>
    </citation>
    <scope>IDENTIFICATION</scope>
</reference>